<evidence type="ECO:0000313" key="3">
    <source>
        <dbReference type="Proteomes" id="UP000298652"/>
    </source>
</evidence>
<reference evidence="2" key="1">
    <citation type="submission" date="2019-03" db="EMBL/GenBank/DDBJ databases">
        <title>WGS assembly of Setaria viridis.</title>
        <authorList>
            <person name="Huang P."/>
            <person name="Jenkins J."/>
            <person name="Grimwood J."/>
            <person name="Barry K."/>
            <person name="Healey A."/>
            <person name="Mamidi S."/>
            <person name="Sreedasyam A."/>
            <person name="Shu S."/>
            <person name="Feldman M."/>
            <person name="Wu J."/>
            <person name="Yu Y."/>
            <person name="Chen C."/>
            <person name="Johnson J."/>
            <person name="Rokhsar D."/>
            <person name="Baxter I."/>
            <person name="Schmutz J."/>
            <person name="Brutnell T."/>
            <person name="Kellogg E."/>
        </authorList>
    </citation>
    <scope>NUCLEOTIDE SEQUENCE [LARGE SCALE GENOMIC DNA]</scope>
</reference>
<dbReference type="PANTHER" id="PTHR33110">
    <property type="entry name" value="F-BOX/KELCH-REPEAT PROTEIN-RELATED"/>
    <property type="match status" value="1"/>
</dbReference>
<protein>
    <recommendedName>
        <fullName evidence="1">F-box domain-containing protein</fullName>
    </recommendedName>
</protein>
<proteinExistence type="predicted"/>
<dbReference type="InterPro" id="IPR036047">
    <property type="entry name" value="F-box-like_dom_sf"/>
</dbReference>
<dbReference type="SMART" id="SM00256">
    <property type="entry name" value="FBOX"/>
    <property type="match status" value="1"/>
</dbReference>
<dbReference type="Gramene" id="TKW01627">
    <property type="protein sequence ID" value="TKW01627"/>
    <property type="gene ID" value="SEVIR_8G193200v2"/>
</dbReference>
<dbReference type="Pfam" id="PF12937">
    <property type="entry name" value="F-box-like"/>
    <property type="match status" value="1"/>
</dbReference>
<dbReference type="InterPro" id="IPR001810">
    <property type="entry name" value="F-box_dom"/>
</dbReference>
<dbReference type="InterPro" id="IPR005174">
    <property type="entry name" value="KIB1-4_b-propeller"/>
</dbReference>
<evidence type="ECO:0000259" key="1">
    <source>
        <dbReference type="SMART" id="SM00256"/>
    </source>
</evidence>
<dbReference type="PANTHER" id="PTHR33110:SF103">
    <property type="entry name" value="F-BOX DOMAIN-CONTAINING PROTEIN"/>
    <property type="match status" value="1"/>
</dbReference>
<dbReference type="Pfam" id="PF03478">
    <property type="entry name" value="Beta-prop_KIB1-4"/>
    <property type="match status" value="1"/>
</dbReference>
<evidence type="ECO:0000313" key="2">
    <source>
        <dbReference type="EMBL" id="TKW01627.1"/>
    </source>
</evidence>
<dbReference type="OMA" id="HANHEPI"/>
<accession>A0A4U6TV83</accession>
<name>A0A4U6TV83_SETVI</name>
<gene>
    <name evidence="2" type="ORF">SEVIR_8G193200v2</name>
</gene>
<feature type="domain" description="F-box" evidence="1">
    <location>
        <begin position="11"/>
        <end position="52"/>
    </location>
</feature>
<sequence>MAGPLRSWEDLPLELAGLVLGRLPSHVDRVRFAAVCPKWRSAARQVRLPPPLPLLALKNGTTFYSMPSGEPLRLRFPGCEDGFPTFSREDSDFATASGSWLVYRQFWRLLLVDPFSGATMTLPAQSSVTYKSDVPSVSGYHFEVIKLIVCSSDLIAAPFRAGSSNRIAVCQPGACLWSVAWDLSLWITDMAFYQGKLYALDYGEDLLALDISLDDNTGDPQVARSGQVIKVNNFDDLFLNKFNDPLIFKRMLYLVESGGSLLLVRRSIFHSHVNGKGQIHTFAGLCEPEVAVFEANFAQSRWAKVVI</sequence>
<organism evidence="2 3">
    <name type="scientific">Setaria viridis</name>
    <name type="common">Green bristlegrass</name>
    <name type="synonym">Setaria italica subsp. viridis</name>
    <dbReference type="NCBI Taxonomy" id="4556"/>
    <lineage>
        <taxon>Eukaryota</taxon>
        <taxon>Viridiplantae</taxon>
        <taxon>Streptophyta</taxon>
        <taxon>Embryophyta</taxon>
        <taxon>Tracheophyta</taxon>
        <taxon>Spermatophyta</taxon>
        <taxon>Magnoliopsida</taxon>
        <taxon>Liliopsida</taxon>
        <taxon>Poales</taxon>
        <taxon>Poaceae</taxon>
        <taxon>PACMAD clade</taxon>
        <taxon>Panicoideae</taxon>
        <taxon>Panicodae</taxon>
        <taxon>Paniceae</taxon>
        <taxon>Cenchrinae</taxon>
        <taxon>Setaria</taxon>
    </lineage>
</organism>
<keyword evidence="3" id="KW-1185">Reference proteome</keyword>
<dbReference type="SUPFAM" id="SSF81383">
    <property type="entry name" value="F-box domain"/>
    <property type="match status" value="1"/>
</dbReference>
<dbReference type="AlphaFoldDB" id="A0A4U6TV83"/>
<dbReference type="Proteomes" id="UP000298652">
    <property type="component" value="Chromosome 8"/>
</dbReference>
<dbReference type="EMBL" id="CM016559">
    <property type="protein sequence ID" value="TKW01627.1"/>
    <property type="molecule type" value="Genomic_DNA"/>
</dbReference>
<dbReference type="Gene3D" id="1.20.1280.50">
    <property type="match status" value="1"/>
</dbReference>